<sequence length="275" mass="30010">MTDMYRIVYHANYVTYAQRAIEHAFGAPGVRVHSLPIVKYRAAATLGEEITVQGTLVSCDDSSSGGGRSRWRFELAAASDPSRVFVTAEATVSWLGGAAMPPGVAVSKLPRSAEPTMTDDTELLQPLPEAFTDSPKTLKVVVWSDDLDGGGNLSIRAVLNYFERIRTLSLGRGQDGELGLMRLHREGVSVVVTSISDLRVNSDGLVAGETLDVRLGAKLSRGNRVMTMYESLWRENGTLVAHAEIALFCMDNETRKFRPVPEWVQEAIMLPSAVL</sequence>
<name>D8LB89_ECTSI</name>
<dbReference type="InParanoid" id="D8LB89"/>
<dbReference type="EMBL" id="FN647682">
    <property type="protein sequence ID" value="CBN76598.1"/>
    <property type="molecule type" value="Genomic_DNA"/>
</dbReference>
<evidence type="ECO:0000313" key="1">
    <source>
        <dbReference type="EMBL" id="CBN76598.1"/>
    </source>
</evidence>
<organism evidence="1 2">
    <name type="scientific">Ectocarpus siliculosus</name>
    <name type="common">Brown alga</name>
    <name type="synonym">Conferva siliculosa</name>
    <dbReference type="NCBI Taxonomy" id="2880"/>
    <lineage>
        <taxon>Eukaryota</taxon>
        <taxon>Sar</taxon>
        <taxon>Stramenopiles</taxon>
        <taxon>Ochrophyta</taxon>
        <taxon>PX clade</taxon>
        <taxon>Phaeophyceae</taxon>
        <taxon>Ectocarpales</taxon>
        <taxon>Ectocarpaceae</taxon>
        <taxon>Ectocarpus</taxon>
    </lineage>
</organism>
<dbReference type="OrthoDB" id="190989at2759"/>
<dbReference type="Proteomes" id="UP000002630">
    <property type="component" value="Linkage Group LG01"/>
</dbReference>
<accession>D8LB89</accession>
<gene>
    <name evidence="1" type="ORF">Esi_0000_0314</name>
</gene>
<dbReference type="Gene3D" id="3.10.129.10">
    <property type="entry name" value="Hotdog Thioesterase"/>
    <property type="match status" value="2"/>
</dbReference>
<keyword evidence="2" id="KW-1185">Reference proteome</keyword>
<proteinExistence type="predicted"/>
<dbReference type="InterPro" id="IPR029069">
    <property type="entry name" value="HotDog_dom_sf"/>
</dbReference>
<dbReference type="OMA" id="YHANYVT"/>
<reference evidence="1 2" key="1">
    <citation type="journal article" date="2010" name="Nature">
        <title>The Ectocarpus genome and the independent evolution of multicellularity in brown algae.</title>
        <authorList>
            <person name="Cock J.M."/>
            <person name="Sterck L."/>
            <person name="Rouze P."/>
            <person name="Scornet D."/>
            <person name="Allen A.E."/>
            <person name="Amoutzias G."/>
            <person name="Anthouard V."/>
            <person name="Artiguenave F."/>
            <person name="Aury J.M."/>
            <person name="Badger J.H."/>
            <person name="Beszteri B."/>
            <person name="Billiau K."/>
            <person name="Bonnet E."/>
            <person name="Bothwell J.H."/>
            <person name="Bowler C."/>
            <person name="Boyen C."/>
            <person name="Brownlee C."/>
            <person name="Carrano C.J."/>
            <person name="Charrier B."/>
            <person name="Cho G.Y."/>
            <person name="Coelho S.M."/>
            <person name="Collen J."/>
            <person name="Corre E."/>
            <person name="Da Silva C."/>
            <person name="Delage L."/>
            <person name="Delaroque N."/>
            <person name="Dittami S.M."/>
            <person name="Doulbeau S."/>
            <person name="Elias M."/>
            <person name="Farnham G."/>
            <person name="Gachon C.M."/>
            <person name="Gschloessl B."/>
            <person name="Heesch S."/>
            <person name="Jabbari K."/>
            <person name="Jubin C."/>
            <person name="Kawai H."/>
            <person name="Kimura K."/>
            <person name="Kloareg B."/>
            <person name="Kupper F.C."/>
            <person name="Lang D."/>
            <person name="Le Bail A."/>
            <person name="Leblanc C."/>
            <person name="Lerouge P."/>
            <person name="Lohr M."/>
            <person name="Lopez P.J."/>
            <person name="Martens C."/>
            <person name="Maumus F."/>
            <person name="Michel G."/>
            <person name="Miranda-Saavedra D."/>
            <person name="Morales J."/>
            <person name="Moreau H."/>
            <person name="Motomura T."/>
            <person name="Nagasato C."/>
            <person name="Napoli C.A."/>
            <person name="Nelson D.R."/>
            <person name="Nyvall-Collen P."/>
            <person name="Peters A.F."/>
            <person name="Pommier C."/>
            <person name="Potin P."/>
            <person name="Poulain J."/>
            <person name="Quesneville H."/>
            <person name="Read B."/>
            <person name="Rensing S.A."/>
            <person name="Ritter A."/>
            <person name="Rousvoal S."/>
            <person name="Samanta M."/>
            <person name="Samson G."/>
            <person name="Schroeder D.C."/>
            <person name="Segurens B."/>
            <person name="Strittmatter M."/>
            <person name="Tonon T."/>
            <person name="Tregear J.W."/>
            <person name="Valentin K."/>
            <person name="von Dassow P."/>
            <person name="Yamagishi T."/>
            <person name="Van de Peer Y."/>
            <person name="Wincker P."/>
        </authorList>
    </citation>
    <scope>NUCLEOTIDE SEQUENCE [LARGE SCALE GENOMIC DNA]</scope>
    <source>
        <strain evidence="2">Ec32 / CCAP1310/4</strain>
    </source>
</reference>
<dbReference type="AlphaFoldDB" id="D8LB89"/>
<dbReference type="CDD" id="cd00586">
    <property type="entry name" value="4HBT"/>
    <property type="match status" value="2"/>
</dbReference>
<dbReference type="Pfam" id="PF13279">
    <property type="entry name" value="4HBT_2"/>
    <property type="match status" value="1"/>
</dbReference>
<evidence type="ECO:0000313" key="2">
    <source>
        <dbReference type="Proteomes" id="UP000002630"/>
    </source>
</evidence>
<evidence type="ECO:0008006" key="3">
    <source>
        <dbReference type="Google" id="ProtNLM"/>
    </source>
</evidence>
<dbReference type="SUPFAM" id="SSF54637">
    <property type="entry name" value="Thioesterase/thiol ester dehydrase-isomerase"/>
    <property type="match status" value="2"/>
</dbReference>
<dbReference type="EMBL" id="FN649726">
    <property type="protein sequence ID" value="CBN76598.1"/>
    <property type="molecule type" value="Genomic_DNA"/>
</dbReference>
<protein>
    <recommendedName>
        <fullName evidence="3">Thioesterase domain-containing protein</fullName>
    </recommendedName>
</protein>